<proteinExistence type="predicted"/>
<feature type="compositionally biased region" description="Basic and acidic residues" evidence="1">
    <location>
        <begin position="115"/>
        <end position="125"/>
    </location>
</feature>
<feature type="compositionally biased region" description="Basic residues" evidence="1">
    <location>
        <begin position="181"/>
        <end position="194"/>
    </location>
</feature>
<evidence type="ECO:0000313" key="2">
    <source>
        <dbReference type="EMBL" id="OBR83775.1"/>
    </source>
</evidence>
<dbReference type="OrthoDB" id="2596938at2759"/>
<dbReference type="KEGG" id="kdj:28969756"/>
<feature type="compositionally biased region" description="Basic and acidic residues" evidence="1">
    <location>
        <begin position="1116"/>
        <end position="1137"/>
    </location>
</feature>
<name>A0A1A6A143_9TREE</name>
<dbReference type="Proteomes" id="UP000078595">
    <property type="component" value="Chromosome 7"/>
</dbReference>
<keyword evidence="4" id="KW-1185">Reference proteome</keyword>
<feature type="compositionally biased region" description="Basic and acidic residues" evidence="1">
    <location>
        <begin position="798"/>
        <end position="814"/>
    </location>
</feature>
<feature type="compositionally biased region" description="Basic and acidic residues" evidence="1">
    <location>
        <begin position="910"/>
        <end position="947"/>
    </location>
</feature>
<feature type="compositionally biased region" description="Polar residues" evidence="1">
    <location>
        <begin position="989"/>
        <end position="1000"/>
    </location>
</feature>
<accession>A0A1A6A143</accession>
<gene>
    <name evidence="2" type="ORF">I303_06057</name>
    <name evidence="3" type="ORF">I303_106037</name>
</gene>
<evidence type="ECO:0000313" key="4">
    <source>
        <dbReference type="Proteomes" id="UP000078595"/>
    </source>
</evidence>
<feature type="region of interest" description="Disordered" evidence="1">
    <location>
        <begin position="275"/>
        <end position="301"/>
    </location>
</feature>
<organism evidence="2">
    <name type="scientific">Kwoniella dejecticola CBS 10117</name>
    <dbReference type="NCBI Taxonomy" id="1296121"/>
    <lineage>
        <taxon>Eukaryota</taxon>
        <taxon>Fungi</taxon>
        <taxon>Dikarya</taxon>
        <taxon>Basidiomycota</taxon>
        <taxon>Agaricomycotina</taxon>
        <taxon>Tremellomycetes</taxon>
        <taxon>Tremellales</taxon>
        <taxon>Cryptococcaceae</taxon>
        <taxon>Kwoniella</taxon>
    </lineage>
</organism>
<feature type="region of interest" description="Disordered" evidence="1">
    <location>
        <begin position="1156"/>
        <end position="1179"/>
    </location>
</feature>
<dbReference type="VEuPathDB" id="FungiDB:I303_06057"/>
<feature type="compositionally biased region" description="Basic residues" evidence="1">
    <location>
        <begin position="786"/>
        <end position="797"/>
    </location>
</feature>
<dbReference type="EMBL" id="CP144536">
    <property type="protein sequence ID" value="WWC63435.1"/>
    <property type="molecule type" value="Genomic_DNA"/>
</dbReference>
<feature type="compositionally biased region" description="Low complexity" evidence="1">
    <location>
        <begin position="726"/>
        <end position="744"/>
    </location>
</feature>
<reference evidence="3" key="2">
    <citation type="submission" date="2013-07" db="EMBL/GenBank/DDBJ databases">
        <authorList>
            <consortium name="The Broad Institute Genome Sequencing Platform"/>
            <person name="Cuomo C."/>
            <person name="Litvintseva A."/>
            <person name="Chen Y."/>
            <person name="Heitman J."/>
            <person name="Sun S."/>
            <person name="Springer D."/>
            <person name="Dromer F."/>
            <person name="Young S.K."/>
            <person name="Zeng Q."/>
            <person name="Gargeya S."/>
            <person name="Fitzgerald M."/>
            <person name="Abouelleil A."/>
            <person name="Alvarado L."/>
            <person name="Berlin A.M."/>
            <person name="Chapman S.B."/>
            <person name="Dewar J."/>
            <person name="Goldberg J."/>
            <person name="Griggs A."/>
            <person name="Gujja S."/>
            <person name="Hansen M."/>
            <person name="Howarth C."/>
            <person name="Imamovic A."/>
            <person name="Larimer J."/>
            <person name="McCowan C."/>
            <person name="Murphy C."/>
            <person name="Pearson M."/>
            <person name="Priest M."/>
            <person name="Roberts A."/>
            <person name="Saif S."/>
            <person name="Shea T."/>
            <person name="Sykes S."/>
            <person name="Wortman J."/>
            <person name="Nusbaum C."/>
            <person name="Birren B."/>
        </authorList>
    </citation>
    <scope>NUCLEOTIDE SEQUENCE</scope>
    <source>
        <strain evidence="3">CBS 10117</strain>
    </source>
</reference>
<feature type="region of interest" description="Disordered" evidence="1">
    <location>
        <begin position="571"/>
        <end position="1139"/>
    </location>
</feature>
<dbReference type="RefSeq" id="XP_018261617.1">
    <property type="nucleotide sequence ID" value="XM_018409344.1"/>
</dbReference>
<reference evidence="3" key="3">
    <citation type="submission" date="2024-02" db="EMBL/GenBank/DDBJ databases">
        <title>Comparative genomics of Cryptococcus and Kwoniella reveals pathogenesis evolution and contrasting modes of karyotype evolution via chromosome fusion or intercentromeric recombination.</title>
        <authorList>
            <person name="Coelho M.A."/>
            <person name="David-Palma M."/>
            <person name="Shea T."/>
            <person name="Bowers K."/>
            <person name="McGinley-Smith S."/>
            <person name="Mohammad A.W."/>
            <person name="Gnirke A."/>
            <person name="Yurkov A.M."/>
            <person name="Nowrousian M."/>
            <person name="Sun S."/>
            <person name="Cuomo C.A."/>
            <person name="Heitman J."/>
        </authorList>
    </citation>
    <scope>NUCLEOTIDE SEQUENCE</scope>
    <source>
        <strain evidence="3">CBS 10117</strain>
    </source>
</reference>
<feature type="region of interest" description="Disordered" evidence="1">
    <location>
        <begin position="427"/>
        <end position="525"/>
    </location>
</feature>
<dbReference type="AlphaFoldDB" id="A0A1A6A143"/>
<feature type="compositionally biased region" description="Polar residues" evidence="1">
    <location>
        <begin position="428"/>
        <end position="443"/>
    </location>
</feature>
<feature type="compositionally biased region" description="Basic and acidic residues" evidence="1">
    <location>
        <begin position="78"/>
        <end position="87"/>
    </location>
</feature>
<feature type="compositionally biased region" description="Polar residues" evidence="1">
    <location>
        <begin position="37"/>
        <end position="49"/>
    </location>
</feature>
<feature type="compositionally biased region" description="Basic and acidic residues" evidence="1">
    <location>
        <begin position="444"/>
        <end position="455"/>
    </location>
</feature>
<feature type="compositionally biased region" description="Basic and acidic residues" evidence="1">
    <location>
        <begin position="840"/>
        <end position="863"/>
    </location>
</feature>
<dbReference type="GeneID" id="28969756"/>
<dbReference type="STRING" id="1296121.A0A1A6A143"/>
<feature type="compositionally biased region" description="Pro residues" evidence="1">
    <location>
        <begin position="1085"/>
        <end position="1095"/>
    </location>
</feature>
<evidence type="ECO:0000313" key="3">
    <source>
        <dbReference type="EMBL" id="WWC63435.1"/>
    </source>
</evidence>
<feature type="compositionally biased region" description="Polar residues" evidence="1">
    <location>
        <begin position="572"/>
        <end position="582"/>
    </location>
</feature>
<protein>
    <submittedName>
        <fullName evidence="2">Uncharacterized protein</fullName>
    </submittedName>
</protein>
<reference evidence="2" key="1">
    <citation type="submission" date="2013-07" db="EMBL/GenBank/DDBJ databases">
        <title>The Genome Sequence of Cryptococcus dejecticola CBS10117.</title>
        <authorList>
            <consortium name="The Broad Institute Genome Sequencing Platform"/>
            <person name="Cuomo C."/>
            <person name="Litvintseva A."/>
            <person name="Chen Y."/>
            <person name="Heitman J."/>
            <person name="Sun S."/>
            <person name="Springer D."/>
            <person name="Dromer F."/>
            <person name="Young S.K."/>
            <person name="Zeng Q."/>
            <person name="Gargeya S."/>
            <person name="Fitzgerald M."/>
            <person name="Abouelleil A."/>
            <person name="Alvarado L."/>
            <person name="Berlin A.M."/>
            <person name="Chapman S.B."/>
            <person name="Dewar J."/>
            <person name="Goldberg J."/>
            <person name="Griggs A."/>
            <person name="Gujja S."/>
            <person name="Hansen M."/>
            <person name="Howarth C."/>
            <person name="Imamovic A."/>
            <person name="Larimer J."/>
            <person name="McCowan C."/>
            <person name="Murphy C."/>
            <person name="Pearson M."/>
            <person name="Priest M."/>
            <person name="Roberts A."/>
            <person name="Saif S."/>
            <person name="Shea T."/>
            <person name="Sykes S."/>
            <person name="Wortman J."/>
            <person name="Nusbaum C."/>
            <person name="Birren B."/>
        </authorList>
    </citation>
    <scope>NUCLEOTIDE SEQUENCE [LARGE SCALE GENOMIC DNA]</scope>
    <source>
        <strain evidence="2">CBS 10117</strain>
    </source>
</reference>
<evidence type="ECO:0000256" key="1">
    <source>
        <dbReference type="SAM" id="MobiDB-lite"/>
    </source>
</evidence>
<dbReference type="EMBL" id="KI894033">
    <property type="protein sequence ID" value="OBR83775.1"/>
    <property type="molecule type" value="Genomic_DNA"/>
</dbReference>
<feature type="compositionally biased region" description="Basic and acidic residues" evidence="1">
    <location>
        <begin position="1015"/>
        <end position="1025"/>
    </location>
</feature>
<feature type="compositionally biased region" description="Polar residues" evidence="1">
    <location>
        <begin position="489"/>
        <end position="500"/>
    </location>
</feature>
<feature type="region of interest" description="Disordered" evidence="1">
    <location>
        <begin position="37"/>
        <end position="214"/>
    </location>
</feature>
<feature type="compositionally biased region" description="Polar residues" evidence="1">
    <location>
        <begin position="756"/>
        <end position="772"/>
    </location>
</feature>
<sequence length="1223" mass="131811">MQRRKIAVVDLVHSHNSSPVPFTRPSIPLPLSQFTSPISLTGGRQTSSGPYAENQDRFKGNDITSPDPLNCLSPTSPHPEEAVHLDPDPDPLNCLSPIPPGLQRPDLYPDPDSDPDPHIEWDKDPPSILSHLPPVPAAIAVEPPPKRKKGRPRKKDKDIVVEKGGTPSEDPLNPAEPSRSAARRSTTRRVRTRHTTSAARVDVPLHDLSAPQSSSAVGQYFTPQLVQTYQPDSSEITYQSANLPYPSLAGYYESAYKVTCCPALPVKLKHTEFQPSSSSLEQSQKAESRPSRFTPADSHDRSDLDPLQLLACAAQQAQSSPSHIVPLNLESKLVESSPHPRTPSIATPARQLQGSKVDQTPLNSGLALLQGYASTSSSSSSSSLSPAPTEIAVTPRLLPPDLAEPSILPITFERLDNHLPVQSHVPVDTTSLKNSESFGTGTKKSPETPSRDLDSNTRSSSLSDLPESFLADPAPRAETRQEEAAPLVLQSSSTTSTETANLPPAVDSTRHTTEVKSRGPSKAPLRPQLGLLRRQSTRIALRSSNEEAASTHREFGIEVELEAITDKIVDTPSDTAQETLSVNKAEYAVPDPHSRNNMSSLPKRQAKKPSRYQSPLESVPPASAPTPPMESAPTPKDEGFSDSSLTPPPMSQPKASTSQAIPSATKDEEHATQVASHKGKGAKASGSTSTKPEAEEQDGSSKKAKAKKEDEPKQKRGRPPSVRLNSTSDRVSSASASVAEGSTSPAKIPKIKLNVGSKSTKQGTAGSSTAPGSEQKRSETPPVTKPGKKAGLSKKRKSESVDPDPVRDTKEPVKKPKIIIKSSKTPSESPAPAAKATSELPKEIANAKESVEEAREQQKKKPIVESQTKPKSKRPVRDYSSDSESDEEYVVKPKRKTQRMIEDDEEDEKADVQPKKKLPKAKEKSMTQPIVKEDKEESELAKRKGAEKSAGSDLAQKGNRALAETHDAKQEQKAEGSSSIPLEKPQDGESANPSSQQTSTLTLKPLPKVNKKKPRPSEVADKIKGPDTPINKSEGLSSLKPKPSAEEGGSLNPNPNPNSNPNKKAVPPRKSLPTGMKPAATSSPAPAPAPAPAPRPSMGLLGNTLALLQGTSTPNAKDKEKDPKLKSEMKDKKETPKVVKRGGWAEEWILTPEQQREYEASAAQRESARKRREEWMRNPVNLQEAKDNYKVDSMQPRTIAVPGAMGIQTAGKPSQMVASLLGW</sequence>
<feature type="compositionally biased region" description="Low complexity" evidence="1">
    <location>
        <begin position="819"/>
        <end position="830"/>
    </location>
</feature>
<feature type="region of interest" description="Disordered" evidence="1">
    <location>
        <begin position="334"/>
        <end position="357"/>
    </location>
</feature>
<feature type="compositionally biased region" description="Basic and acidic residues" evidence="1">
    <location>
        <begin position="963"/>
        <end position="974"/>
    </location>
</feature>
<feature type="compositionally biased region" description="Basic and acidic residues" evidence="1">
    <location>
        <begin position="508"/>
        <end position="517"/>
    </location>
</feature>
<feature type="compositionally biased region" description="Polar residues" evidence="1">
    <location>
        <begin position="653"/>
        <end position="662"/>
    </location>
</feature>